<accession>A0A0C3J787</accession>
<feature type="compositionally biased region" description="Acidic residues" evidence="1">
    <location>
        <begin position="78"/>
        <end position="93"/>
    </location>
</feature>
<dbReference type="AlphaFoldDB" id="A0A0C3J787"/>
<reference evidence="3" key="2">
    <citation type="submission" date="2015-01" db="EMBL/GenBank/DDBJ databases">
        <title>Evolutionary Origins and Diversification of the Mycorrhizal Mutualists.</title>
        <authorList>
            <consortium name="DOE Joint Genome Institute"/>
            <consortium name="Mycorrhizal Genomics Consortium"/>
            <person name="Kohler A."/>
            <person name="Kuo A."/>
            <person name="Nagy L.G."/>
            <person name="Floudas D."/>
            <person name="Copeland A."/>
            <person name="Barry K.W."/>
            <person name="Cichocki N."/>
            <person name="Veneault-Fourrey C."/>
            <person name="LaButti K."/>
            <person name="Lindquist E.A."/>
            <person name="Lipzen A."/>
            <person name="Lundell T."/>
            <person name="Morin E."/>
            <person name="Murat C."/>
            <person name="Riley R."/>
            <person name="Ohm R."/>
            <person name="Sun H."/>
            <person name="Tunlid A."/>
            <person name="Henrissat B."/>
            <person name="Grigoriev I.V."/>
            <person name="Hibbett D.S."/>
            <person name="Martin F."/>
        </authorList>
    </citation>
    <scope>NUCLEOTIDE SEQUENCE [LARGE SCALE GENOMIC DNA]</scope>
    <source>
        <strain evidence="3">Marx 270</strain>
    </source>
</reference>
<dbReference type="Proteomes" id="UP000054217">
    <property type="component" value="Unassembled WGS sequence"/>
</dbReference>
<proteinExistence type="predicted"/>
<evidence type="ECO:0000313" key="2">
    <source>
        <dbReference type="EMBL" id="KIO04893.1"/>
    </source>
</evidence>
<keyword evidence="3" id="KW-1185">Reference proteome</keyword>
<evidence type="ECO:0000313" key="3">
    <source>
        <dbReference type="Proteomes" id="UP000054217"/>
    </source>
</evidence>
<dbReference type="InParanoid" id="A0A0C3J787"/>
<dbReference type="EMBL" id="KN831969">
    <property type="protein sequence ID" value="KIO04893.1"/>
    <property type="molecule type" value="Genomic_DNA"/>
</dbReference>
<dbReference type="OrthoDB" id="3183767at2759"/>
<name>A0A0C3J787_PISTI</name>
<gene>
    <name evidence="2" type="ORF">M404DRAFT_25981</name>
</gene>
<dbReference type="HOGENOM" id="CLU_1797249_0_0_1"/>
<sequence length="144" mass="15884">MNASPQHIDFLWVRWYARDARHKSGWHAKCLHHIGFFNANDDPDNAFGFLDPRQDDLGMTETVADDDQEGGNEHAVPDDNEEALSDPDEEDDFGYGGLAERLDDEANEIDDVNDCEPGEDDLGAEDGEGAGDDGEVDMEGFAPL</sequence>
<protein>
    <submittedName>
        <fullName evidence="2">Uncharacterized protein</fullName>
    </submittedName>
</protein>
<feature type="region of interest" description="Disordered" evidence="1">
    <location>
        <begin position="51"/>
        <end position="144"/>
    </location>
</feature>
<feature type="compositionally biased region" description="Acidic residues" evidence="1">
    <location>
        <begin position="102"/>
        <end position="138"/>
    </location>
</feature>
<organism evidence="2 3">
    <name type="scientific">Pisolithus tinctorius Marx 270</name>
    <dbReference type="NCBI Taxonomy" id="870435"/>
    <lineage>
        <taxon>Eukaryota</taxon>
        <taxon>Fungi</taxon>
        <taxon>Dikarya</taxon>
        <taxon>Basidiomycota</taxon>
        <taxon>Agaricomycotina</taxon>
        <taxon>Agaricomycetes</taxon>
        <taxon>Agaricomycetidae</taxon>
        <taxon>Boletales</taxon>
        <taxon>Sclerodermatineae</taxon>
        <taxon>Pisolithaceae</taxon>
        <taxon>Pisolithus</taxon>
    </lineage>
</organism>
<reference evidence="2 3" key="1">
    <citation type="submission" date="2014-04" db="EMBL/GenBank/DDBJ databases">
        <authorList>
            <consortium name="DOE Joint Genome Institute"/>
            <person name="Kuo A."/>
            <person name="Kohler A."/>
            <person name="Costa M.D."/>
            <person name="Nagy L.G."/>
            <person name="Floudas D."/>
            <person name="Copeland A."/>
            <person name="Barry K.W."/>
            <person name="Cichocki N."/>
            <person name="Veneault-Fourrey C."/>
            <person name="LaButti K."/>
            <person name="Lindquist E.A."/>
            <person name="Lipzen A."/>
            <person name="Lundell T."/>
            <person name="Morin E."/>
            <person name="Murat C."/>
            <person name="Sun H."/>
            <person name="Tunlid A."/>
            <person name="Henrissat B."/>
            <person name="Grigoriev I.V."/>
            <person name="Hibbett D.S."/>
            <person name="Martin F."/>
            <person name="Nordberg H.P."/>
            <person name="Cantor M.N."/>
            <person name="Hua S.X."/>
        </authorList>
    </citation>
    <scope>NUCLEOTIDE SEQUENCE [LARGE SCALE GENOMIC DNA]</scope>
    <source>
        <strain evidence="2 3">Marx 270</strain>
    </source>
</reference>
<evidence type="ECO:0000256" key="1">
    <source>
        <dbReference type="SAM" id="MobiDB-lite"/>
    </source>
</evidence>